<reference evidence="1" key="1">
    <citation type="submission" date="2020-05" db="EMBL/GenBank/DDBJ databases">
        <authorList>
            <person name="Chiriac C."/>
            <person name="Salcher M."/>
            <person name="Ghai R."/>
            <person name="Kavagutti S V."/>
        </authorList>
    </citation>
    <scope>NUCLEOTIDE SEQUENCE</scope>
</reference>
<protein>
    <submittedName>
        <fullName evidence="1">Unannotated protein</fullName>
    </submittedName>
</protein>
<gene>
    <name evidence="1" type="ORF">UFOPK3139_03214</name>
    <name evidence="2" type="ORF">UFOPK3967_00780</name>
</gene>
<dbReference type="AlphaFoldDB" id="A0A6J7AYR1"/>
<dbReference type="EMBL" id="CAFABA010000232">
    <property type="protein sequence ID" value="CAB4836769.1"/>
    <property type="molecule type" value="Genomic_DNA"/>
</dbReference>
<sequence>MLPVVALLVVAWSGVVSAAEGPGGDGSFGYGDRHVWAGYQERPHEVVVADTGLARRPIRFCVRLPLPNLEAPPDGHGPYTPAEMRALARATPLDLTPGAWHSLICYRIDEPLPYLATFAAWNPADPTAGQATTVENVAAYARNLIDTPAPVVRSSPPPNRQITGLETWFAASTVAPEARTAQAGPLWATAEPVVRRVVIDPGDGTPVIACDLVASTATASAPVARPDCLRHVYTDADPRTGIASLVVRAHIVYDIYLTTSDDPVRHLVDTLIGDETTIATTVREIQTVLR</sequence>
<proteinExistence type="predicted"/>
<organism evidence="1">
    <name type="scientific">freshwater metagenome</name>
    <dbReference type="NCBI Taxonomy" id="449393"/>
    <lineage>
        <taxon>unclassified sequences</taxon>
        <taxon>metagenomes</taxon>
        <taxon>ecological metagenomes</taxon>
    </lineage>
</organism>
<evidence type="ECO:0000313" key="1">
    <source>
        <dbReference type="EMBL" id="CAB4836769.1"/>
    </source>
</evidence>
<accession>A0A6J7AYR1</accession>
<dbReference type="EMBL" id="CAFBOS010000034">
    <property type="protein sequence ID" value="CAB4987451.1"/>
    <property type="molecule type" value="Genomic_DNA"/>
</dbReference>
<evidence type="ECO:0000313" key="2">
    <source>
        <dbReference type="EMBL" id="CAB4987451.1"/>
    </source>
</evidence>
<name>A0A6J7AYR1_9ZZZZ</name>